<evidence type="ECO:0000256" key="2">
    <source>
        <dbReference type="SAM" id="MobiDB-lite"/>
    </source>
</evidence>
<dbReference type="SMART" id="SM00034">
    <property type="entry name" value="CLECT"/>
    <property type="match status" value="1"/>
</dbReference>
<accession>A0A8C7GXM0</accession>
<dbReference type="InterPro" id="IPR016187">
    <property type="entry name" value="CTDL_fold"/>
</dbReference>
<evidence type="ECO:0000313" key="5">
    <source>
        <dbReference type="Proteomes" id="UP000694557"/>
    </source>
</evidence>
<feature type="domain" description="C-type lectin" evidence="3">
    <location>
        <begin position="235"/>
        <end position="347"/>
    </location>
</feature>
<protein>
    <recommendedName>
        <fullName evidence="3">C-type lectin domain-containing protein</fullName>
    </recommendedName>
</protein>
<dbReference type="InterPro" id="IPR018378">
    <property type="entry name" value="C-type_lectin_CS"/>
</dbReference>
<dbReference type="AlphaFoldDB" id="A0A8C7GXM0"/>
<evidence type="ECO:0000313" key="4">
    <source>
        <dbReference type="Ensembl" id="ENSOKIP00005048955.1"/>
    </source>
</evidence>
<dbReference type="CDD" id="cd00037">
    <property type="entry name" value="CLECT"/>
    <property type="match status" value="1"/>
</dbReference>
<evidence type="ECO:0000259" key="3">
    <source>
        <dbReference type="PROSITE" id="PS50041"/>
    </source>
</evidence>
<dbReference type="PROSITE" id="PS00615">
    <property type="entry name" value="C_TYPE_LECTIN_1"/>
    <property type="match status" value="1"/>
</dbReference>
<proteinExistence type="predicted"/>
<organism evidence="4 5">
    <name type="scientific">Oncorhynchus kisutch</name>
    <name type="common">Coho salmon</name>
    <name type="synonym">Salmo kisutch</name>
    <dbReference type="NCBI Taxonomy" id="8019"/>
    <lineage>
        <taxon>Eukaryota</taxon>
        <taxon>Metazoa</taxon>
        <taxon>Chordata</taxon>
        <taxon>Craniata</taxon>
        <taxon>Vertebrata</taxon>
        <taxon>Euteleostomi</taxon>
        <taxon>Actinopterygii</taxon>
        <taxon>Neopterygii</taxon>
        <taxon>Teleostei</taxon>
        <taxon>Protacanthopterygii</taxon>
        <taxon>Salmoniformes</taxon>
        <taxon>Salmonidae</taxon>
        <taxon>Salmoninae</taxon>
        <taxon>Oncorhynchus</taxon>
    </lineage>
</organism>
<dbReference type="Proteomes" id="UP000694557">
    <property type="component" value="Unassembled WGS sequence"/>
</dbReference>
<dbReference type="InterPro" id="IPR001304">
    <property type="entry name" value="C-type_lectin-like"/>
</dbReference>
<dbReference type="SUPFAM" id="SSF56436">
    <property type="entry name" value="C-type lectin-like"/>
    <property type="match status" value="1"/>
</dbReference>
<name>A0A8C7GXM0_ONCKI</name>
<dbReference type="Pfam" id="PF00059">
    <property type="entry name" value="Lectin_C"/>
    <property type="match status" value="1"/>
</dbReference>
<keyword evidence="1" id="KW-1015">Disulfide bond</keyword>
<reference evidence="4" key="1">
    <citation type="submission" date="2025-08" db="UniProtKB">
        <authorList>
            <consortium name="Ensembl"/>
        </authorList>
    </citation>
    <scope>IDENTIFICATION</scope>
</reference>
<dbReference type="PROSITE" id="PS50041">
    <property type="entry name" value="C_TYPE_LECTIN_2"/>
    <property type="match status" value="1"/>
</dbReference>
<dbReference type="Gene3D" id="3.10.100.10">
    <property type="entry name" value="Mannose-Binding Protein A, subunit A"/>
    <property type="match status" value="1"/>
</dbReference>
<sequence>MAQSVSRPCALRENSRARDCFLTGLCQKNVGRYVCLDGGGFKGNPFSHLEVESTYPGGGSVGCSGYLLQVTILGGGAGGGQAGAQFIAMFLKEERGARASVKSCWIEQYINNGEISTHHSITGLPEEEYLRRTVIYLLQQTSSTTIITTMKVLIIFALLCVALSARAAAVPVESDAVAVEEPKSAPEEAVEVEAPVAEEKLSDAPEEDVQTEAVEEVAVAPKAARIFCPDGWFSYQSKCYMFVNTPRSWFDAEEHCNELGASLASASSSPEYRYLQQITRTANRATAWIGGFYLQGYWMWIDRSGMYYTNWYSQSTATSNSCMYLQSAVGQGWRNLGCGTQYPFICVHNYRC</sequence>
<evidence type="ECO:0000256" key="1">
    <source>
        <dbReference type="ARBA" id="ARBA00023157"/>
    </source>
</evidence>
<dbReference type="Ensembl" id="ENSOKIT00005051606.1">
    <property type="protein sequence ID" value="ENSOKIP00005048955.1"/>
    <property type="gene ID" value="ENSOKIG00005020589.1"/>
</dbReference>
<dbReference type="PANTHER" id="PTHR22803">
    <property type="entry name" value="MANNOSE, PHOSPHOLIPASE, LECTIN RECEPTOR RELATED"/>
    <property type="match status" value="1"/>
</dbReference>
<dbReference type="PRINTS" id="PR01504">
    <property type="entry name" value="PNCREATITSAP"/>
</dbReference>
<keyword evidence="5" id="KW-1185">Reference proteome</keyword>
<gene>
    <name evidence="4" type="primary">LOC109886075</name>
</gene>
<dbReference type="GeneTree" id="ENSGT00940000161814"/>
<feature type="region of interest" description="Disordered" evidence="2">
    <location>
        <begin position="181"/>
        <end position="206"/>
    </location>
</feature>
<dbReference type="InterPro" id="IPR016186">
    <property type="entry name" value="C-type_lectin-like/link_sf"/>
</dbReference>
<reference evidence="4" key="2">
    <citation type="submission" date="2025-09" db="UniProtKB">
        <authorList>
            <consortium name="Ensembl"/>
        </authorList>
    </citation>
    <scope>IDENTIFICATION</scope>
</reference>
<dbReference type="InterPro" id="IPR050111">
    <property type="entry name" value="C-type_lectin/snaclec_domain"/>
</dbReference>